<feature type="chain" id="PRO_5043544394" evidence="1">
    <location>
        <begin position="22"/>
        <end position="239"/>
    </location>
</feature>
<reference evidence="2 3" key="1">
    <citation type="submission" date="2024-04" db="EMBL/GenBank/DDBJ databases">
        <title>Novel genus in family Flammeovirgaceae.</title>
        <authorList>
            <person name="Nguyen T.H."/>
            <person name="Vuong T.Q."/>
            <person name="Le H."/>
            <person name="Kim S.-G."/>
        </authorList>
    </citation>
    <scope>NUCLEOTIDE SEQUENCE [LARGE SCALE GENOMIC DNA]</scope>
    <source>
        <strain evidence="2 3">JCM 23209</strain>
    </source>
</reference>
<gene>
    <name evidence="2" type="ORF">AAG747_10935</name>
</gene>
<keyword evidence="1" id="KW-0732">Signal</keyword>
<evidence type="ECO:0000313" key="2">
    <source>
        <dbReference type="EMBL" id="MEN7548426.1"/>
    </source>
</evidence>
<accession>A0AAW9SBZ9</accession>
<name>A0AAW9SBZ9_9BACT</name>
<keyword evidence="3" id="KW-1185">Reference proteome</keyword>
<comment type="caution">
    <text evidence="2">The sequence shown here is derived from an EMBL/GenBank/DDBJ whole genome shotgun (WGS) entry which is preliminary data.</text>
</comment>
<organism evidence="2 3">
    <name type="scientific">Rapidithrix thailandica</name>
    <dbReference type="NCBI Taxonomy" id="413964"/>
    <lineage>
        <taxon>Bacteria</taxon>
        <taxon>Pseudomonadati</taxon>
        <taxon>Bacteroidota</taxon>
        <taxon>Cytophagia</taxon>
        <taxon>Cytophagales</taxon>
        <taxon>Flammeovirgaceae</taxon>
        <taxon>Rapidithrix</taxon>
    </lineage>
</organism>
<dbReference type="RefSeq" id="WP_346821205.1">
    <property type="nucleotide sequence ID" value="NZ_JBDKWZ010000005.1"/>
</dbReference>
<evidence type="ECO:0000256" key="1">
    <source>
        <dbReference type="SAM" id="SignalP"/>
    </source>
</evidence>
<dbReference type="Proteomes" id="UP001403385">
    <property type="component" value="Unassembled WGS sequence"/>
</dbReference>
<proteinExistence type="predicted"/>
<feature type="signal peptide" evidence="1">
    <location>
        <begin position="1"/>
        <end position="21"/>
    </location>
</feature>
<dbReference type="AlphaFoldDB" id="A0AAW9SBZ9"/>
<dbReference type="PROSITE" id="PS51257">
    <property type="entry name" value="PROKAR_LIPOPROTEIN"/>
    <property type="match status" value="1"/>
</dbReference>
<evidence type="ECO:0000313" key="3">
    <source>
        <dbReference type="Proteomes" id="UP001403385"/>
    </source>
</evidence>
<dbReference type="EMBL" id="JBDKWZ010000005">
    <property type="protein sequence ID" value="MEN7548426.1"/>
    <property type="molecule type" value="Genomic_DNA"/>
</dbReference>
<sequence length="239" mass="27380">MKALSLLCSLFLILLSCNSSTSSEKLIGAWKLIGYQEFGIEKPYEEIWIDFNADGTCQLIEEGNRTKATWTLDEERFLLTIDGAKFSGNKPWYIQLDNRRFALKYKKEASYYFHEIERLPDDQTLARRKKEALIGTWEIEKVHLDNSDALSKQEMLKGRWIKLKSNGSFISGSGTQAINAGKWKFDDKTDSLAIHGNMNGGTRIRWKVKLAKPHYLYLSGSSQFQTTDVMLTCKRSDGK</sequence>
<protein>
    <submittedName>
        <fullName evidence="2">Uncharacterized protein</fullName>
    </submittedName>
</protein>